<dbReference type="Pfam" id="PF13561">
    <property type="entry name" value="adh_short_C2"/>
    <property type="match status" value="1"/>
</dbReference>
<dbReference type="InterPro" id="IPR002347">
    <property type="entry name" value="SDR_fam"/>
</dbReference>
<evidence type="ECO:0000256" key="1">
    <source>
        <dbReference type="ARBA" id="ARBA00006484"/>
    </source>
</evidence>
<dbReference type="Proteomes" id="UP000802098">
    <property type="component" value="Unassembled WGS sequence"/>
</dbReference>
<name>A0ABX0I2X9_9BURK</name>
<dbReference type="PRINTS" id="PR00081">
    <property type="entry name" value="GDHRDH"/>
</dbReference>
<sequence length="238" mass="25538">MSAGKYEGRTVLVTGSSRGVGALLTRHFLDEGAKVVGVSRGAATCGHERYQHRQADIADTDAVQQLFAALRRSGTAIDIVINNAAVLTSQYALVMPASAARSMVELNLLAPFMVAREAAKMMRKTKWGRIINISSMAVALEPEGDSVYAACKAGLTTLSNVLARELAAFNVTCNTLGITAIESDMLRQLPRDKIDAVVARLPLPRYASFEDIANVVDFFASERSGYVTAQTLYLGGVH</sequence>
<dbReference type="PROSITE" id="PS00061">
    <property type="entry name" value="ADH_SHORT"/>
    <property type="match status" value="1"/>
</dbReference>
<comment type="caution">
    <text evidence="2">The sequence shown here is derived from an EMBL/GenBank/DDBJ whole genome shotgun (WGS) entry which is preliminary data.</text>
</comment>
<dbReference type="Gene3D" id="3.40.50.720">
    <property type="entry name" value="NAD(P)-binding Rossmann-like Domain"/>
    <property type="match status" value="1"/>
</dbReference>
<dbReference type="PANTHER" id="PTHR42879">
    <property type="entry name" value="3-OXOACYL-(ACYL-CARRIER-PROTEIN) REDUCTASE"/>
    <property type="match status" value="1"/>
</dbReference>
<reference evidence="2 3" key="1">
    <citation type="submission" date="2020-03" db="EMBL/GenBank/DDBJ databases">
        <title>Rubrivivax benzoatilyticus JA2 (sequenced after 10 years sub-culturing).</title>
        <authorList>
            <person name="Gupta D."/>
            <person name="Chintalapati S."/>
            <person name="Chintalapati V.R."/>
        </authorList>
    </citation>
    <scope>NUCLEOTIDE SEQUENCE [LARGE SCALE GENOMIC DNA]</scope>
    <source>
        <strain evidence="2 3">JA2-Mal</strain>
    </source>
</reference>
<accession>A0ABX0I2X9</accession>
<comment type="similarity">
    <text evidence="1">Belongs to the short-chain dehydrogenases/reductases (SDR) family.</text>
</comment>
<dbReference type="SUPFAM" id="SSF51735">
    <property type="entry name" value="NAD(P)-binding Rossmann-fold domains"/>
    <property type="match status" value="1"/>
</dbReference>
<dbReference type="CDD" id="cd05233">
    <property type="entry name" value="SDR_c"/>
    <property type="match status" value="1"/>
</dbReference>
<gene>
    <name evidence="2" type="ORF">G7087_16070</name>
</gene>
<protein>
    <submittedName>
        <fullName evidence="2">SDR family oxidoreductase</fullName>
    </submittedName>
</protein>
<dbReference type="EMBL" id="JAAOCD010000009">
    <property type="protein sequence ID" value="NHK99900.1"/>
    <property type="molecule type" value="Genomic_DNA"/>
</dbReference>
<dbReference type="InterPro" id="IPR050259">
    <property type="entry name" value="SDR"/>
</dbReference>
<dbReference type="PRINTS" id="PR00080">
    <property type="entry name" value="SDRFAMILY"/>
</dbReference>
<evidence type="ECO:0000313" key="2">
    <source>
        <dbReference type="EMBL" id="NHK99900.1"/>
    </source>
</evidence>
<dbReference type="InterPro" id="IPR020904">
    <property type="entry name" value="Sc_DH/Rdtase_CS"/>
</dbReference>
<keyword evidence="3" id="KW-1185">Reference proteome</keyword>
<dbReference type="InterPro" id="IPR036291">
    <property type="entry name" value="NAD(P)-bd_dom_sf"/>
</dbReference>
<organism evidence="2 3">
    <name type="scientific">Rubrivivax benzoatilyticus</name>
    <dbReference type="NCBI Taxonomy" id="316997"/>
    <lineage>
        <taxon>Bacteria</taxon>
        <taxon>Pseudomonadati</taxon>
        <taxon>Pseudomonadota</taxon>
        <taxon>Betaproteobacteria</taxon>
        <taxon>Burkholderiales</taxon>
        <taxon>Sphaerotilaceae</taxon>
        <taxon>Rubrivivax</taxon>
    </lineage>
</organism>
<proteinExistence type="inferred from homology"/>
<evidence type="ECO:0000313" key="3">
    <source>
        <dbReference type="Proteomes" id="UP000802098"/>
    </source>
</evidence>
<dbReference type="PANTHER" id="PTHR42879:SF2">
    <property type="entry name" value="3-OXOACYL-[ACYL-CARRIER-PROTEIN] REDUCTASE FABG"/>
    <property type="match status" value="1"/>
</dbReference>
<dbReference type="RefSeq" id="WP_009857959.1">
    <property type="nucleotide sequence ID" value="NZ_JAAOCD010000009.1"/>
</dbReference>